<evidence type="ECO:0000259" key="1">
    <source>
        <dbReference type="Pfam" id="PF09820"/>
    </source>
</evidence>
<dbReference type="Pfam" id="PF08011">
    <property type="entry name" value="PDDEXK_9"/>
    <property type="match status" value="1"/>
</dbReference>
<reference evidence="2" key="1">
    <citation type="journal article" date="2020" name="mSystems">
        <title>Genome- and Community-Level Interaction Insights into Carbon Utilization and Element Cycling Functions of Hydrothermarchaeota in Hydrothermal Sediment.</title>
        <authorList>
            <person name="Zhou Z."/>
            <person name="Liu Y."/>
            <person name="Xu W."/>
            <person name="Pan J."/>
            <person name="Luo Z.H."/>
            <person name="Li M."/>
        </authorList>
    </citation>
    <scope>NUCLEOTIDE SEQUENCE [LARGE SCALE GENOMIC DNA]</scope>
    <source>
        <strain evidence="2">SpSt-477</strain>
    </source>
</reference>
<dbReference type="PANTHER" id="PTHR34825:SF1">
    <property type="entry name" value="AAA-ATPASE-LIKE DOMAIN-CONTAINING PROTEIN"/>
    <property type="match status" value="1"/>
</dbReference>
<organism evidence="2">
    <name type="scientific">Desulfatirhabdium butyrativorans</name>
    <dbReference type="NCBI Taxonomy" id="340467"/>
    <lineage>
        <taxon>Bacteria</taxon>
        <taxon>Pseudomonadati</taxon>
        <taxon>Thermodesulfobacteriota</taxon>
        <taxon>Desulfobacteria</taxon>
        <taxon>Desulfobacterales</taxon>
        <taxon>Desulfatirhabdiaceae</taxon>
        <taxon>Desulfatirhabdium</taxon>
    </lineage>
</organism>
<gene>
    <name evidence="2" type="ORF">ENS29_00065</name>
</gene>
<comment type="caution">
    <text evidence="2">The sequence shown here is derived from an EMBL/GenBank/DDBJ whole genome shotgun (WGS) entry which is preliminary data.</text>
</comment>
<dbReference type="AlphaFoldDB" id="A0A7C4RNE6"/>
<evidence type="ECO:0000313" key="2">
    <source>
        <dbReference type="EMBL" id="HGU31233.1"/>
    </source>
</evidence>
<protein>
    <recommendedName>
        <fullName evidence="1">AAA-ATPase-like domain-containing protein</fullName>
    </recommendedName>
</protein>
<feature type="domain" description="AAA-ATPase-like" evidence="1">
    <location>
        <begin position="5"/>
        <end position="203"/>
    </location>
</feature>
<dbReference type="InterPro" id="IPR027417">
    <property type="entry name" value="P-loop_NTPase"/>
</dbReference>
<dbReference type="Pfam" id="PF09820">
    <property type="entry name" value="AAA-ATPase_like"/>
    <property type="match status" value="1"/>
</dbReference>
<dbReference type="InterPro" id="IPR018631">
    <property type="entry name" value="AAA-ATPase-like_dom"/>
</dbReference>
<name>A0A7C4RNE6_9BACT</name>
<dbReference type="Gene3D" id="3.40.50.300">
    <property type="entry name" value="P-loop containing nucleotide triphosphate hydrolases"/>
    <property type="match status" value="1"/>
</dbReference>
<sequence length="529" mass="61508">MKKLPIGIQYFGNIRSRENDYYYIDKTDHIVDLVRHGKFLFLSRPRRFGKSLLLSTMEEAFLGNRELFRGLYLEDHWDWDRQHPVIHISFGSGVIRDVTELRVVFEDMLDRILERQGIVLKGKAIRSRFMELIERLSDRDGAPVVVLVDEYDKPILDNIDKPAVATDIRDELKNIYSVIKDADRYLKFVFITGVSKFSKVSLFSGLNNLQDITLHERYATICGYTHEEMVTTFAERLSGVDIDAVRRWYNGYNFLGEPVYNPFDILLFLDTKDFRSYWFETGSPSFLIKLIEERHYPVPNLEKVLSSEQMLGAFDVDRIDLEPLLFQTGYLTIRSRESIGSKIGYRMRFPNLEVKLSLTDAILDRLSGAPAVKENNQYRLYRCLEDADIDGLRDIFHAFFASIPNEWYASSRVAAYEAFYASVFYCYFTAIGLDVRVEDSTNIGRIDMAVIHGGRVYLFEFKVVELDTSPQKAIEQIRSRRYWEKYVGKGEIVLVGVEFSKTARNIVGYDWERIDSGSRESSNDHEQGR</sequence>
<dbReference type="InterPro" id="IPR012547">
    <property type="entry name" value="PDDEXK_9"/>
</dbReference>
<accession>A0A7C4RNE6</accession>
<dbReference type="PANTHER" id="PTHR34825">
    <property type="entry name" value="CONSERVED PROTEIN, WITH A WEAK D-GALACTARATE DEHYDRATASE/ALTRONATE HYDROLASE DOMAIN"/>
    <property type="match status" value="1"/>
</dbReference>
<dbReference type="EMBL" id="DSUH01000004">
    <property type="protein sequence ID" value="HGU31233.1"/>
    <property type="molecule type" value="Genomic_DNA"/>
</dbReference>
<proteinExistence type="predicted"/>
<dbReference type="SUPFAM" id="SSF52540">
    <property type="entry name" value="P-loop containing nucleoside triphosphate hydrolases"/>
    <property type="match status" value="1"/>
</dbReference>